<proteinExistence type="predicted"/>
<evidence type="ECO:0000313" key="1">
    <source>
        <dbReference type="EMBL" id="PRP86166.1"/>
    </source>
</evidence>
<dbReference type="AlphaFoldDB" id="A0A2P6NQD0"/>
<reference evidence="1 2" key="1">
    <citation type="journal article" date="2018" name="Genome Biol. Evol.">
        <title>Multiple Roots of Fruiting Body Formation in Amoebozoa.</title>
        <authorList>
            <person name="Hillmann F."/>
            <person name="Forbes G."/>
            <person name="Novohradska S."/>
            <person name="Ferling I."/>
            <person name="Riege K."/>
            <person name="Groth M."/>
            <person name="Westermann M."/>
            <person name="Marz M."/>
            <person name="Spaller T."/>
            <person name="Winckler T."/>
            <person name="Schaap P."/>
            <person name="Glockner G."/>
        </authorList>
    </citation>
    <scope>NUCLEOTIDE SEQUENCE [LARGE SCALE GENOMIC DNA]</scope>
    <source>
        <strain evidence="1 2">Jena</strain>
    </source>
</reference>
<dbReference type="EMBL" id="MDYQ01000034">
    <property type="protein sequence ID" value="PRP86166.1"/>
    <property type="molecule type" value="Genomic_DNA"/>
</dbReference>
<keyword evidence="2" id="KW-1185">Reference proteome</keyword>
<accession>A0A2P6NQD0</accession>
<evidence type="ECO:0000313" key="2">
    <source>
        <dbReference type="Proteomes" id="UP000241769"/>
    </source>
</evidence>
<protein>
    <submittedName>
        <fullName evidence="1">Uncharacterized protein</fullName>
    </submittedName>
</protein>
<gene>
    <name evidence="1" type="ORF">PROFUN_05682</name>
</gene>
<organism evidence="1 2">
    <name type="scientific">Planoprotostelium fungivorum</name>
    <dbReference type="NCBI Taxonomy" id="1890364"/>
    <lineage>
        <taxon>Eukaryota</taxon>
        <taxon>Amoebozoa</taxon>
        <taxon>Evosea</taxon>
        <taxon>Variosea</taxon>
        <taxon>Cavosteliida</taxon>
        <taxon>Cavosteliaceae</taxon>
        <taxon>Planoprotostelium</taxon>
    </lineage>
</organism>
<name>A0A2P6NQD0_9EUKA</name>
<comment type="caution">
    <text evidence="1">The sequence shown here is derived from an EMBL/GenBank/DDBJ whole genome shotgun (WGS) entry which is preliminary data.</text>
</comment>
<sequence>MVKSFNSTRHAFRFLPRLCFIPLKQFFSLPFCEEETGDAKDTLERLHLAIKSCLEERHCLVAMTTLPDPQTRFTLTRRTSNR</sequence>
<dbReference type="Proteomes" id="UP000241769">
    <property type="component" value="Unassembled WGS sequence"/>
</dbReference>
<dbReference type="InParanoid" id="A0A2P6NQD0"/>